<name>A0A1H2VJ72_9PSED</name>
<evidence type="ECO:0000313" key="2">
    <source>
        <dbReference type="Proteomes" id="UP000243778"/>
    </source>
</evidence>
<dbReference type="AlphaFoldDB" id="A0A1H2VJ72"/>
<dbReference type="OrthoDB" id="6903554at2"/>
<proteinExistence type="predicted"/>
<keyword evidence="2" id="KW-1185">Reference proteome</keyword>
<organism evidence="1 2">
    <name type="scientific">Pseudomonas kuykendallii</name>
    <dbReference type="NCBI Taxonomy" id="1007099"/>
    <lineage>
        <taxon>Bacteria</taxon>
        <taxon>Pseudomonadati</taxon>
        <taxon>Pseudomonadota</taxon>
        <taxon>Gammaproteobacteria</taxon>
        <taxon>Pseudomonadales</taxon>
        <taxon>Pseudomonadaceae</taxon>
        <taxon>Pseudomonas</taxon>
    </lineage>
</organism>
<evidence type="ECO:0000313" key="1">
    <source>
        <dbReference type="EMBL" id="SDW68298.1"/>
    </source>
</evidence>
<accession>A0A1H2VJ72</accession>
<dbReference type="RefSeq" id="WP_090225584.1">
    <property type="nucleotide sequence ID" value="NZ_FNNU01000002.1"/>
</dbReference>
<sequence>MTVTVTERDDQHKSRESLALGKRTWDVHQQGELVGIFHTESEALNYRNELELGEQRRHAAG</sequence>
<protein>
    <submittedName>
        <fullName evidence="1">Uncharacterized protein</fullName>
    </submittedName>
</protein>
<dbReference type="EMBL" id="FNNU01000002">
    <property type="protein sequence ID" value="SDW68298.1"/>
    <property type="molecule type" value="Genomic_DNA"/>
</dbReference>
<reference evidence="2" key="1">
    <citation type="submission" date="2016-10" db="EMBL/GenBank/DDBJ databases">
        <authorList>
            <person name="Varghese N."/>
            <person name="Submissions S."/>
        </authorList>
    </citation>
    <scope>NUCLEOTIDE SEQUENCE [LARGE SCALE GENOMIC DNA]</scope>
    <source>
        <strain evidence="2">NRRL B-59562</strain>
    </source>
</reference>
<gene>
    <name evidence="1" type="ORF">SAMN05216287_1259</name>
</gene>
<dbReference type="Proteomes" id="UP000243778">
    <property type="component" value="Unassembled WGS sequence"/>
</dbReference>